<feature type="domain" description="Transposase IS4 N-terminal" evidence="2">
    <location>
        <begin position="5"/>
        <end position="100"/>
    </location>
</feature>
<dbReference type="SUPFAM" id="SSF53098">
    <property type="entry name" value="Ribonuclease H-like"/>
    <property type="match status" value="1"/>
</dbReference>
<sequence length="334" mass="36514">MRDRIALGVLTATYPQDLVDQAIESTGKRELRYRLLPARMVVYYVLAMTLFREAGYEEVLRELTEGLLGRARNALQRPSSVAISKARARLGPAPLKALFTAACVPLAQLDTRGAFYRGWRVVSMDGTTLDTADTADNAQTFGRPGSSRGESAFPQLRIVALAESGTKAIFAAAMGAYGTGEPTLARQLVAAIDPGMLILADRGFTAHPLFSAMAGTGAQLCWRAKANAVLPVLERYPDGSFRSELVASPDKRSRKDVLVVRVIEYTIDDPGRPQAESAYRLVTTILDPKLAPAHELAALYSERWEFESALDELKTHQRGPRVVLRSKTSDGVYQ</sequence>
<dbReference type="EMBL" id="AUZX01013059">
    <property type="protein sequence ID" value="EQD37216.1"/>
    <property type="molecule type" value="Genomic_DNA"/>
</dbReference>
<reference evidence="3" key="1">
    <citation type="submission" date="2013-08" db="EMBL/GenBank/DDBJ databases">
        <authorList>
            <person name="Mendez C."/>
            <person name="Richter M."/>
            <person name="Ferrer M."/>
            <person name="Sanchez J."/>
        </authorList>
    </citation>
    <scope>NUCLEOTIDE SEQUENCE</scope>
</reference>
<evidence type="ECO:0000259" key="2">
    <source>
        <dbReference type="Pfam" id="PF13006"/>
    </source>
</evidence>
<proteinExistence type="predicted"/>
<dbReference type="InterPro" id="IPR002559">
    <property type="entry name" value="Transposase_11"/>
</dbReference>
<dbReference type="GO" id="GO:0004803">
    <property type="term" value="F:transposase activity"/>
    <property type="evidence" value="ECO:0007669"/>
    <property type="project" value="InterPro"/>
</dbReference>
<dbReference type="AlphaFoldDB" id="T0YNZ3"/>
<dbReference type="PANTHER" id="PTHR37529">
    <property type="entry name" value="TRANSPOSASE INSG FOR INSERTION SEQUENCE ELEMENT IS4-RELATED"/>
    <property type="match status" value="1"/>
</dbReference>
<dbReference type="Pfam" id="PF13006">
    <property type="entry name" value="Nterm_IS4"/>
    <property type="match status" value="1"/>
</dbReference>
<accession>T0YNZ3</accession>
<evidence type="ECO:0000259" key="1">
    <source>
        <dbReference type="Pfam" id="PF01609"/>
    </source>
</evidence>
<dbReference type="InterPro" id="IPR012337">
    <property type="entry name" value="RNaseH-like_sf"/>
</dbReference>
<comment type="caution">
    <text evidence="3">The sequence shown here is derived from an EMBL/GenBank/DDBJ whole genome shotgun (WGS) entry which is preliminary data.</text>
</comment>
<dbReference type="Pfam" id="PF01609">
    <property type="entry name" value="DDE_Tnp_1"/>
    <property type="match status" value="1"/>
</dbReference>
<dbReference type="InterPro" id="IPR024473">
    <property type="entry name" value="Transposases_IS4_N"/>
</dbReference>
<name>T0YNZ3_9ZZZZ</name>
<dbReference type="NCBIfam" id="NF033592">
    <property type="entry name" value="transpos_IS4_1"/>
    <property type="match status" value="1"/>
</dbReference>
<dbReference type="InterPro" id="IPR047952">
    <property type="entry name" value="Transpos_IS4"/>
</dbReference>
<feature type="domain" description="Transposase IS4-like" evidence="1">
    <location>
        <begin position="120"/>
        <end position="325"/>
    </location>
</feature>
<organism evidence="3">
    <name type="scientific">mine drainage metagenome</name>
    <dbReference type="NCBI Taxonomy" id="410659"/>
    <lineage>
        <taxon>unclassified sequences</taxon>
        <taxon>metagenomes</taxon>
        <taxon>ecological metagenomes</taxon>
    </lineage>
</organism>
<dbReference type="PANTHER" id="PTHR37529:SF1">
    <property type="entry name" value="TRANSPOSASE INSG FOR INSERTION SEQUENCE ELEMENT IS4-RELATED"/>
    <property type="match status" value="1"/>
</dbReference>
<evidence type="ECO:0000313" key="3">
    <source>
        <dbReference type="EMBL" id="EQD37216.1"/>
    </source>
</evidence>
<feature type="non-terminal residue" evidence="3">
    <location>
        <position position="334"/>
    </location>
</feature>
<dbReference type="GO" id="GO:0006313">
    <property type="term" value="P:DNA transposition"/>
    <property type="evidence" value="ECO:0007669"/>
    <property type="project" value="InterPro"/>
</dbReference>
<gene>
    <name evidence="3" type="ORF">B1A_17742</name>
</gene>
<dbReference type="GO" id="GO:0003677">
    <property type="term" value="F:DNA binding"/>
    <property type="evidence" value="ECO:0007669"/>
    <property type="project" value="InterPro"/>
</dbReference>
<reference evidence="3" key="2">
    <citation type="journal article" date="2014" name="ISME J.">
        <title>Microbial stratification in low pH oxic and suboxic macroscopic growths along an acid mine drainage.</title>
        <authorList>
            <person name="Mendez-Garcia C."/>
            <person name="Mesa V."/>
            <person name="Sprenger R.R."/>
            <person name="Richter M."/>
            <person name="Diez M.S."/>
            <person name="Solano J."/>
            <person name="Bargiela R."/>
            <person name="Golyshina O.V."/>
            <person name="Manteca A."/>
            <person name="Ramos J.L."/>
            <person name="Gallego J.R."/>
            <person name="Llorente I."/>
            <person name="Martins Dos Santos V.A."/>
            <person name="Jensen O.N."/>
            <person name="Pelaez A.I."/>
            <person name="Sanchez J."/>
            <person name="Ferrer M."/>
        </authorList>
    </citation>
    <scope>NUCLEOTIDE SEQUENCE</scope>
</reference>
<protein>
    <submittedName>
        <fullName evidence="3">Transposase IS4 family protein</fullName>
    </submittedName>
</protein>